<gene>
    <name evidence="2" type="ORF">SCLCIDRAFT_20448</name>
</gene>
<reference evidence="3" key="2">
    <citation type="submission" date="2015-01" db="EMBL/GenBank/DDBJ databases">
        <title>Evolutionary Origins and Diversification of the Mycorrhizal Mutualists.</title>
        <authorList>
            <consortium name="DOE Joint Genome Institute"/>
            <consortium name="Mycorrhizal Genomics Consortium"/>
            <person name="Kohler A."/>
            <person name="Kuo A."/>
            <person name="Nagy L.G."/>
            <person name="Floudas D."/>
            <person name="Copeland A."/>
            <person name="Barry K.W."/>
            <person name="Cichocki N."/>
            <person name="Veneault-Fourrey C."/>
            <person name="LaButti K."/>
            <person name="Lindquist E.A."/>
            <person name="Lipzen A."/>
            <person name="Lundell T."/>
            <person name="Morin E."/>
            <person name="Murat C."/>
            <person name="Riley R."/>
            <person name="Ohm R."/>
            <person name="Sun H."/>
            <person name="Tunlid A."/>
            <person name="Henrissat B."/>
            <person name="Grigoriev I.V."/>
            <person name="Hibbett D.S."/>
            <person name="Martin F."/>
        </authorList>
    </citation>
    <scope>NUCLEOTIDE SEQUENCE [LARGE SCALE GENOMIC DNA]</scope>
    <source>
        <strain evidence="3">Foug A</strain>
    </source>
</reference>
<keyword evidence="3" id="KW-1185">Reference proteome</keyword>
<protein>
    <submittedName>
        <fullName evidence="2">Uncharacterized protein</fullName>
    </submittedName>
</protein>
<proteinExistence type="predicted"/>
<dbReference type="AlphaFoldDB" id="A0A0C3EKT5"/>
<evidence type="ECO:0000313" key="3">
    <source>
        <dbReference type="Proteomes" id="UP000053989"/>
    </source>
</evidence>
<name>A0A0C3EKT5_9AGAM</name>
<dbReference type="HOGENOM" id="CLU_018595_0_0_1"/>
<feature type="compositionally biased region" description="Basic and acidic residues" evidence="1">
    <location>
        <begin position="249"/>
        <end position="259"/>
    </location>
</feature>
<organism evidence="2 3">
    <name type="scientific">Scleroderma citrinum Foug A</name>
    <dbReference type="NCBI Taxonomy" id="1036808"/>
    <lineage>
        <taxon>Eukaryota</taxon>
        <taxon>Fungi</taxon>
        <taxon>Dikarya</taxon>
        <taxon>Basidiomycota</taxon>
        <taxon>Agaricomycotina</taxon>
        <taxon>Agaricomycetes</taxon>
        <taxon>Agaricomycetidae</taxon>
        <taxon>Boletales</taxon>
        <taxon>Sclerodermatineae</taxon>
        <taxon>Sclerodermataceae</taxon>
        <taxon>Scleroderma</taxon>
    </lineage>
</organism>
<feature type="region of interest" description="Disordered" evidence="1">
    <location>
        <begin position="495"/>
        <end position="548"/>
    </location>
</feature>
<feature type="region of interest" description="Disordered" evidence="1">
    <location>
        <begin position="225"/>
        <end position="259"/>
    </location>
</feature>
<evidence type="ECO:0000256" key="1">
    <source>
        <dbReference type="SAM" id="MobiDB-lite"/>
    </source>
</evidence>
<dbReference type="Proteomes" id="UP000053989">
    <property type="component" value="Unassembled WGS sequence"/>
</dbReference>
<feature type="compositionally biased region" description="Polar residues" evidence="1">
    <location>
        <begin position="528"/>
        <end position="548"/>
    </location>
</feature>
<reference evidence="2 3" key="1">
    <citation type="submission" date="2014-04" db="EMBL/GenBank/DDBJ databases">
        <authorList>
            <consortium name="DOE Joint Genome Institute"/>
            <person name="Kuo A."/>
            <person name="Kohler A."/>
            <person name="Nagy L.G."/>
            <person name="Floudas D."/>
            <person name="Copeland A."/>
            <person name="Barry K.W."/>
            <person name="Cichocki N."/>
            <person name="Veneault-Fourrey C."/>
            <person name="LaButti K."/>
            <person name="Lindquist E.A."/>
            <person name="Lipzen A."/>
            <person name="Lundell T."/>
            <person name="Morin E."/>
            <person name="Murat C."/>
            <person name="Sun H."/>
            <person name="Tunlid A."/>
            <person name="Henrissat B."/>
            <person name="Grigoriev I.V."/>
            <person name="Hibbett D.S."/>
            <person name="Martin F."/>
            <person name="Nordberg H.P."/>
            <person name="Cantor M.N."/>
            <person name="Hua S.X."/>
        </authorList>
    </citation>
    <scope>NUCLEOTIDE SEQUENCE [LARGE SCALE GENOMIC DNA]</scope>
    <source>
        <strain evidence="2 3">Foug A</strain>
    </source>
</reference>
<feature type="region of interest" description="Disordered" evidence="1">
    <location>
        <begin position="402"/>
        <end position="426"/>
    </location>
</feature>
<dbReference type="EMBL" id="KN822009">
    <property type="protein sequence ID" value="KIM68541.1"/>
    <property type="molecule type" value="Genomic_DNA"/>
</dbReference>
<evidence type="ECO:0000313" key="2">
    <source>
        <dbReference type="EMBL" id="KIM68541.1"/>
    </source>
</evidence>
<accession>A0A0C3EKT5</accession>
<dbReference type="InParanoid" id="A0A0C3EKT5"/>
<feature type="region of interest" description="Disordered" evidence="1">
    <location>
        <begin position="451"/>
        <end position="477"/>
    </location>
</feature>
<sequence>MVKIPELAEDRQNWKIYRMKFLEVTATFDCLKVLAGRPYKGDDWDGCNALLCCTFMESVPPSIYFKICRRTTHKNFKYLAKRFCDNNPIPRANKLQCAGTATAAEMPENYPTSMNAATEWHVHTKSDEEDLTTTTQDLTQGTQDIDNGNVRCTEDPCMSFKASVQGTSAKCSETTPVILESAPHEMQNQLQNSLPLTPRPPIEGEPSGCKQEAADSIVTAGHTNGMVRMTKPPQNDVDINRTPMLGEEPATRDCGVDEGNRTEHESKLQLQQTELLCEESCQRNENTNANIPSAYGLPLKGEWIVCSSGRLESSRWDTKESIAALSTSIVLPALTDCPSKSKEAEDTVGVEPEGCKEEIEQMDTLNEPTELLMTTVEPYVEDTDVNARVCLGATRWHACDVEGPGSQADGSMGQADGSGVQTDAPSTSNEAEMARISHGEVARTYLGAGDAKRSGDVADGIRSQTDAPRGHSDVSSVKTKAIIPAKATEIISIARKKQKPPDLPMDTARTAPDVSNGDGNRTDMFSVRTDTYTVGNTTETPANKNGKH</sequence>